<dbReference type="RefSeq" id="WP_063243737.1">
    <property type="nucleotide sequence ID" value="NZ_LUKF01000014.1"/>
</dbReference>
<dbReference type="SUPFAM" id="SSF118001">
    <property type="entry name" value="YehU-like"/>
    <property type="match status" value="1"/>
</dbReference>
<evidence type="ECO:0000313" key="2">
    <source>
        <dbReference type="EMBL" id="KYG63387.1"/>
    </source>
</evidence>
<evidence type="ECO:0000313" key="3">
    <source>
        <dbReference type="Proteomes" id="UP000075391"/>
    </source>
</evidence>
<dbReference type="PIRSF" id="PIRSF006169">
    <property type="entry name" value="UCP006169"/>
    <property type="match status" value="1"/>
</dbReference>
<proteinExistence type="inferred from homology"/>
<accession>A0A150WIL3</accession>
<dbReference type="OrthoDB" id="5295691at2"/>
<evidence type="ECO:0000256" key="1">
    <source>
        <dbReference type="ARBA" id="ARBA00006450"/>
    </source>
</evidence>
<organism evidence="2 3">
    <name type="scientific">Bdellovibrio bacteriovorus</name>
    <dbReference type="NCBI Taxonomy" id="959"/>
    <lineage>
        <taxon>Bacteria</taxon>
        <taxon>Pseudomonadati</taxon>
        <taxon>Bdellovibrionota</taxon>
        <taxon>Bdellovibrionia</taxon>
        <taxon>Bdellovibrionales</taxon>
        <taxon>Pseudobdellovibrionaceae</taxon>
        <taxon>Bdellovibrio</taxon>
    </lineage>
</organism>
<sequence>MSYEENESRPPLEIPKEALSEEALRGIIENFIQREGTDYGREEVALETKFNQIKKQIDKGDVKIVFDPNTETVGLMNTRDWQKLQKS</sequence>
<dbReference type="InterPro" id="IPR036685">
    <property type="entry name" value="YehU-like_sf"/>
</dbReference>
<comment type="similarity">
    <text evidence="1">Belongs to the UPF0270 family.</text>
</comment>
<dbReference type="EMBL" id="LUKF01000014">
    <property type="protein sequence ID" value="KYG63387.1"/>
    <property type="molecule type" value="Genomic_DNA"/>
</dbReference>
<dbReference type="Proteomes" id="UP000075391">
    <property type="component" value="Unassembled WGS sequence"/>
</dbReference>
<dbReference type="AlphaFoldDB" id="A0A150WIL3"/>
<evidence type="ECO:0008006" key="4">
    <source>
        <dbReference type="Google" id="ProtNLM"/>
    </source>
</evidence>
<dbReference type="Gene3D" id="1.10.10.610">
    <property type="entry name" value="YehU-like"/>
    <property type="match status" value="1"/>
</dbReference>
<protein>
    <recommendedName>
        <fullName evidence="4">Cytoplasmic protein</fullName>
    </recommendedName>
</protein>
<dbReference type="Pfam" id="PF06794">
    <property type="entry name" value="UPF0270"/>
    <property type="match status" value="1"/>
</dbReference>
<name>A0A150WIL3_BDEBC</name>
<gene>
    <name evidence="2" type="ORF">AZI85_04975</name>
</gene>
<dbReference type="InterPro" id="IPR010648">
    <property type="entry name" value="UPF0270"/>
</dbReference>
<reference evidence="2 3" key="1">
    <citation type="submission" date="2016-03" db="EMBL/GenBank/DDBJ databases">
        <authorList>
            <person name="Ploux O."/>
        </authorList>
    </citation>
    <scope>NUCLEOTIDE SEQUENCE [LARGE SCALE GENOMIC DNA]</scope>
    <source>
        <strain evidence="2 3">BER2</strain>
    </source>
</reference>
<comment type="caution">
    <text evidence="2">The sequence shown here is derived from an EMBL/GenBank/DDBJ whole genome shotgun (WGS) entry which is preliminary data.</text>
</comment>